<sequence>MAHELGHHFLGNRHRDEPLAEQEASSFAGELLVPGTMLESAMKQTTATGDPCGAGPSRTGRPTGG</sequence>
<protein>
    <recommendedName>
        <fullName evidence="2">IrrE N-terminal-like domain-containing protein</fullName>
    </recommendedName>
</protein>
<evidence type="ECO:0000256" key="1">
    <source>
        <dbReference type="SAM" id="MobiDB-lite"/>
    </source>
</evidence>
<reference evidence="3" key="1">
    <citation type="submission" date="2020-02" db="EMBL/GenBank/DDBJ databases">
        <authorList>
            <person name="Meier V. D."/>
        </authorList>
    </citation>
    <scope>NUCLEOTIDE SEQUENCE</scope>
    <source>
        <strain evidence="3">AVDCRST_MAG67</strain>
    </source>
</reference>
<feature type="region of interest" description="Disordered" evidence="1">
    <location>
        <begin position="1"/>
        <end position="28"/>
    </location>
</feature>
<proteinExistence type="predicted"/>
<evidence type="ECO:0000259" key="2">
    <source>
        <dbReference type="Pfam" id="PF06114"/>
    </source>
</evidence>
<dbReference type="Pfam" id="PF06114">
    <property type="entry name" value="Peptidase_M78"/>
    <property type="match status" value="1"/>
</dbReference>
<feature type="domain" description="IrrE N-terminal-like" evidence="2">
    <location>
        <begin position="1"/>
        <end position="44"/>
    </location>
</feature>
<dbReference type="EMBL" id="CADCVQ010000039">
    <property type="protein sequence ID" value="CAA9479641.1"/>
    <property type="molecule type" value="Genomic_DNA"/>
</dbReference>
<gene>
    <name evidence="3" type="ORF">AVDCRST_MAG67-780</name>
</gene>
<feature type="region of interest" description="Disordered" evidence="1">
    <location>
        <begin position="43"/>
        <end position="65"/>
    </location>
</feature>
<feature type="compositionally biased region" description="Basic and acidic residues" evidence="1">
    <location>
        <begin position="1"/>
        <end position="18"/>
    </location>
</feature>
<evidence type="ECO:0000313" key="3">
    <source>
        <dbReference type="EMBL" id="CAA9479641.1"/>
    </source>
</evidence>
<name>A0A6J4RSD1_9ACTN</name>
<organism evidence="3">
    <name type="scientific">uncultured Solirubrobacteraceae bacterium</name>
    <dbReference type="NCBI Taxonomy" id="1162706"/>
    <lineage>
        <taxon>Bacteria</taxon>
        <taxon>Bacillati</taxon>
        <taxon>Actinomycetota</taxon>
        <taxon>Thermoleophilia</taxon>
        <taxon>Solirubrobacterales</taxon>
        <taxon>Solirubrobacteraceae</taxon>
        <taxon>environmental samples</taxon>
    </lineage>
</organism>
<dbReference type="InterPro" id="IPR010359">
    <property type="entry name" value="IrrE_HExxH"/>
</dbReference>
<accession>A0A6J4RSD1</accession>
<dbReference type="AlphaFoldDB" id="A0A6J4RSD1"/>